<comment type="caution">
    <text evidence="2">The sequence shown here is derived from an EMBL/GenBank/DDBJ whole genome shotgun (WGS) entry which is preliminary data.</text>
</comment>
<dbReference type="OrthoDB" id="3902805at2"/>
<feature type="domain" description="GH15-like" evidence="1">
    <location>
        <begin position="263"/>
        <end position="578"/>
    </location>
</feature>
<protein>
    <recommendedName>
        <fullName evidence="1">GH15-like domain-containing protein</fullName>
    </recommendedName>
</protein>
<dbReference type="InterPro" id="IPR011613">
    <property type="entry name" value="GH15-like"/>
</dbReference>
<organism evidence="2 3">
    <name type="scientific">Fervidicella metallireducens AeB</name>
    <dbReference type="NCBI Taxonomy" id="1403537"/>
    <lineage>
        <taxon>Bacteria</taxon>
        <taxon>Bacillati</taxon>
        <taxon>Bacillota</taxon>
        <taxon>Clostridia</taxon>
        <taxon>Eubacteriales</taxon>
        <taxon>Clostridiaceae</taxon>
        <taxon>Fervidicella</taxon>
    </lineage>
</organism>
<name>A0A017RVB1_9CLOT</name>
<gene>
    <name evidence="2" type="ORF">Q428_08145</name>
</gene>
<accession>A0A017RVB1</accession>
<dbReference type="PANTHER" id="PTHR31616:SF0">
    <property type="entry name" value="GLUCAN 1,4-ALPHA-GLUCOSIDASE"/>
    <property type="match status" value="1"/>
</dbReference>
<evidence type="ECO:0000313" key="3">
    <source>
        <dbReference type="Proteomes" id="UP000019681"/>
    </source>
</evidence>
<dbReference type="SUPFAM" id="SSF48208">
    <property type="entry name" value="Six-hairpin glycosidases"/>
    <property type="match status" value="1"/>
</dbReference>
<reference evidence="2 3" key="1">
    <citation type="journal article" date="2014" name="Genome Announc.">
        <title>Draft Genome Sequence of Fervidicella metallireducens Strain AeBT, an Iron-Reducing Thermoanaerobe from the Great Artesian Basin.</title>
        <authorList>
            <person name="Patel B.K."/>
        </authorList>
    </citation>
    <scope>NUCLEOTIDE SEQUENCE [LARGE SCALE GENOMIC DNA]</scope>
    <source>
        <strain evidence="2 3">AeB</strain>
    </source>
</reference>
<sequence length="645" mass="74480">MKPYLTNALIGNSKLLAALNKEGDIVRLWWPQITYPQHIDKSFGGIFIDGQTENTVWFNDDELLSEQKYIDDTNILLTRTESKKYKFTSELIDFAVPDGDTIVRKYRIYNMDNKDKHFKFIYYSSFQSHDTKLFSSANFDFTNDCIVHFKHRYAFAIGSDVEISQFTTSKAFQDACDGNLDGVEVSLSNNGCIIFDLGLINSGDFKDISIFISAGDGYDRAIEELNRIRKIDYMQLFNLTKEHWKSHLENGKKINLENKRIEEIYKRSLLVFKLLTDDTYGSIAAAPEVDEKFEKCGGYGYCWGRDAAFIVTAFDKSGYTDMSKKFYRWAKEAQLKNGSWEQRYHMDGSLAPVWGLQIDETGAIIWGMYEHYDATKDIEFIQEMWPAIEKGADFLIEFIDKETGLPRPSMDLWEERKGEHIYSAASVYGGLLAAAKSALALNKDKHYEIYLKAAEALKKSILEIGWKEENKSFLRIIKREIDKETFDKLKNENKKVSVETGVKGYRKYYQFEDDIMDISLLGISEPFNVIDAFDDKMKSTAKKVEEALWVKEVGGLKRYEDDNYIGGNPWILTTLWLAMYKIRLEQYDDAVRLLEWATEHSTDLGLLPEQVDKITGEPAWIIPLTWSHAMYVLTVLKLIEKGKLQ</sequence>
<dbReference type="GO" id="GO:0004553">
    <property type="term" value="F:hydrolase activity, hydrolyzing O-glycosyl compounds"/>
    <property type="evidence" value="ECO:0007669"/>
    <property type="project" value="UniProtKB-ARBA"/>
</dbReference>
<evidence type="ECO:0000313" key="2">
    <source>
        <dbReference type="EMBL" id="EYE88359.1"/>
    </source>
</evidence>
<keyword evidence="3" id="KW-1185">Reference proteome</keyword>
<dbReference type="Gene3D" id="1.50.10.10">
    <property type="match status" value="1"/>
</dbReference>
<dbReference type="EMBL" id="AZQP01000022">
    <property type="protein sequence ID" value="EYE88359.1"/>
    <property type="molecule type" value="Genomic_DNA"/>
</dbReference>
<dbReference type="InterPro" id="IPR012341">
    <property type="entry name" value="6hp_glycosidase-like_sf"/>
</dbReference>
<dbReference type="PANTHER" id="PTHR31616">
    <property type="entry name" value="TREHALASE"/>
    <property type="match status" value="1"/>
</dbReference>
<evidence type="ECO:0000259" key="1">
    <source>
        <dbReference type="Pfam" id="PF00723"/>
    </source>
</evidence>
<dbReference type="Pfam" id="PF00723">
    <property type="entry name" value="Glyco_hydro_15"/>
    <property type="match status" value="1"/>
</dbReference>
<proteinExistence type="predicted"/>
<dbReference type="GO" id="GO:0005975">
    <property type="term" value="P:carbohydrate metabolic process"/>
    <property type="evidence" value="ECO:0007669"/>
    <property type="project" value="InterPro"/>
</dbReference>
<dbReference type="InterPro" id="IPR008928">
    <property type="entry name" value="6-hairpin_glycosidase_sf"/>
</dbReference>
<dbReference type="RefSeq" id="WP_035379780.1">
    <property type="nucleotide sequence ID" value="NZ_AZQP01000022.1"/>
</dbReference>
<dbReference type="AlphaFoldDB" id="A0A017RVB1"/>
<dbReference type="Proteomes" id="UP000019681">
    <property type="component" value="Unassembled WGS sequence"/>
</dbReference>
<dbReference type="STRING" id="1403537.Q428_08145"/>